<organism evidence="1 2">
    <name type="scientific">Brassica campestris</name>
    <name type="common">Field mustard</name>
    <dbReference type="NCBI Taxonomy" id="3711"/>
    <lineage>
        <taxon>Eukaryota</taxon>
        <taxon>Viridiplantae</taxon>
        <taxon>Streptophyta</taxon>
        <taxon>Embryophyta</taxon>
        <taxon>Tracheophyta</taxon>
        <taxon>Spermatophyta</taxon>
        <taxon>Magnoliopsida</taxon>
        <taxon>eudicotyledons</taxon>
        <taxon>Gunneridae</taxon>
        <taxon>Pentapetalae</taxon>
        <taxon>rosids</taxon>
        <taxon>malvids</taxon>
        <taxon>Brassicales</taxon>
        <taxon>Brassicaceae</taxon>
        <taxon>Brassiceae</taxon>
        <taxon>Brassica</taxon>
    </lineage>
</organism>
<dbReference type="EMBL" id="LS974621">
    <property type="protein sequence ID" value="CAG7874735.1"/>
    <property type="molecule type" value="Genomic_DNA"/>
</dbReference>
<reference evidence="1 2" key="1">
    <citation type="submission" date="2021-07" db="EMBL/GenBank/DDBJ databases">
        <authorList>
            <consortium name="Genoscope - CEA"/>
            <person name="William W."/>
        </authorList>
    </citation>
    <scope>NUCLEOTIDE SEQUENCE [LARGE SCALE GENOMIC DNA]</scope>
</reference>
<proteinExistence type="predicted"/>
<feature type="non-terminal residue" evidence="1">
    <location>
        <position position="1"/>
    </location>
</feature>
<evidence type="ECO:0000313" key="2">
    <source>
        <dbReference type="Proteomes" id="UP000694005"/>
    </source>
</evidence>
<sequence>SGRLYSVHHQVAVVLRYRRHNLCSSRDRLFRSSGVVASRRHSHLQIEKLERSSNGGF</sequence>
<dbReference type="Gramene" id="A05p12560.2_BraZ1">
    <property type="protein sequence ID" value="A05p12560.2_BraZ1.CDS.1"/>
    <property type="gene ID" value="A05g12560.2_BraZ1"/>
</dbReference>
<feature type="non-terminal residue" evidence="1">
    <location>
        <position position="57"/>
    </location>
</feature>
<dbReference type="Proteomes" id="UP000694005">
    <property type="component" value="Chromosome A05"/>
</dbReference>
<evidence type="ECO:0000313" key="1">
    <source>
        <dbReference type="EMBL" id="CAG7874735.1"/>
    </source>
</evidence>
<accession>A0A8D9DCD7</accession>
<protein>
    <submittedName>
        <fullName evidence="1">Uncharacterized protein</fullName>
    </submittedName>
</protein>
<dbReference type="AlphaFoldDB" id="A0A8D9DCD7"/>
<gene>
    <name evidence="1" type="ORF">BRAPAZ1V2_A05P12560.2</name>
</gene>
<name>A0A8D9DCD7_BRACM</name>